<evidence type="ECO:0000256" key="1">
    <source>
        <dbReference type="SAM" id="Coils"/>
    </source>
</evidence>
<keyword evidence="1" id="KW-0175">Coiled coil</keyword>
<keyword evidence="3" id="KW-1185">Reference proteome</keyword>
<evidence type="ECO:0008006" key="4">
    <source>
        <dbReference type="Google" id="ProtNLM"/>
    </source>
</evidence>
<dbReference type="EMBL" id="OZ034822">
    <property type="protein sequence ID" value="CAL1412675.1"/>
    <property type="molecule type" value="Genomic_DNA"/>
</dbReference>
<sequence>MFVETSASLKSLPKPFKFFRFWIHHPCFDEILEEAWRSIVTSTHPLIRVCQKLKNLQRKLNREEFSDIKERVKEKEEEVQQVQKLALNDPSTTNFEAERKMGQELKVLMDVEECFYKQKSRECWLKTGDMNSVYFHRSVRSKQKKCTIRMLRNESGDQIHDVEGMAHIAFKFYESLLGVVDPEVVKLSDSYFDDLLKHKFNEEQLGGLCNPFTDDQIKAILFAMDGDKSPGPDGFSAAFFQYAWPFIGAEVTSAIKFCFEQDRIPRRVNATILSLVPKVPNLDEMKYFRPILLQYIV</sequence>
<name>A0AAV2GTR1_9ROSI</name>
<evidence type="ECO:0000313" key="2">
    <source>
        <dbReference type="EMBL" id="CAL1412675.1"/>
    </source>
</evidence>
<dbReference type="Proteomes" id="UP001497516">
    <property type="component" value="Chromosome 9"/>
</dbReference>
<reference evidence="2 3" key="1">
    <citation type="submission" date="2024-04" db="EMBL/GenBank/DDBJ databases">
        <authorList>
            <person name="Fracassetti M."/>
        </authorList>
    </citation>
    <scope>NUCLEOTIDE SEQUENCE [LARGE SCALE GENOMIC DNA]</scope>
</reference>
<proteinExistence type="predicted"/>
<evidence type="ECO:0000313" key="3">
    <source>
        <dbReference type="Proteomes" id="UP001497516"/>
    </source>
</evidence>
<dbReference type="AlphaFoldDB" id="A0AAV2GTR1"/>
<accession>A0AAV2GTR1</accession>
<gene>
    <name evidence="2" type="ORF">LTRI10_LOCUS51951</name>
</gene>
<protein>
    <recommendedName>
        <fullName evidence="4">Reverse transcriptase</fullName>
    </recommendedName>
</protein>
<feature type="coiled-coil region" evidence="1">
    <location>
        <begin position="58"/>
        <end position="85"/>
    </location>
</feature>
<organism evidence="2 3">
    <name type="scientific">Linum trigynum</name>
    <dbReference type="NCBI Taxonomy" id="586398"/>
    <lineage>
        <taxon>Eukaryota</taxon>
        <taxon>Viridiplantae</taxon>
        <taxon>Streptophyta</taxon>
        <taxon>Embryophyta</taxon>
        <taxon>Tracheophyta</taxon>
        <taxon>Spermatophyta</taxon>
        <taxon>Magnoliopsida</taxon>
        <taxon>eudicotyledons</taxon>
        <taxon>Gunneridae</taxon>
        <taxon>Pentapetalae</taxon>
        <taxon>rosids</taxon>
        <taxon>fabids</taxon>
        <taxon>Malpighiales</taxon>
        <taxon>Linaceae</taxon>
        <taxon>Linum</taxon>
    </lineage>
</organism>